<evidence type="ECO:0000313" key="2">
    <source>
        <dbReference type="Proteomes" id="UP001054945"/>
    </source>
</evidence>
<reference evidence="1 2" key="1">
    <citation type="submission" date="2021-06" db="EMBL/GenBank/DDBJ databases">
        <title>Caerostris extrusa draft genome.</title>
        <authorList>
            <person name="Kono N."/>
            <person name="Arakawa K."/>
        </authorList>
    </citation>
    <scope>NUCLEOTIDE SEQUENCE [LARGE SCALE GENOMIC DNA]</scope>
</reference>
<comment type="caution">
    <text evidence="1">The sequence shown here is derived from an EMBL/GenBank/DDBJ whole genome shotgun (WGS) entry which is preliminary data.</text>
</comment>
<feature type="non-terminal residue" evidence="1">
    <location>
        <position position="1"/>
    </location>
</feature>
<accession>A0AAV4TRN7</accession>
<gene>
    <name evidence="1" type="ORF">CEXT_380651</name>
</gene>
<dbReference type="AlphaFoldDB" id="A0AAV4TRN7"/>
<organism evidence="1 2">
    <name type="scientific">Caerostris extrusa</name>
    <name type="common">Bark spider</name>
    <name type="synonym">Caerostris bankana</name>
    <dbReference type="NCBI Taxonomy" id="172846"/>
    <lineage>
        <taxon>Eukaryota</taxon>
        <taxon>Metazoa</taxon>
        <taxon>Ecdysozoa</taxon>
        <taxon>Arthropoda</taxon>
        <taxon>Chelicerata</taxon>
        <taxon>Arachnida</taxon>
        <taxon>Araneae</taxon>
        <taxon>Araneomorphae</taxon>
        <taxon>Entelegynae</taxon>
        <taxon>Araneoidea</taxon>
        <taxon>Araneidae</taxon>
        <taxon>Caerostris</taxon>
    </lineage>
</organism>
<evidence type="ECO:0000313" key="1">
    <source>
        <dbReference type="EMBL" id="GIY47510.1"/>
    </source>
</evidence>
<sequence length="136" mass="15008">FLLRSADRFDHRNDLPCSRVIFQELNSVVGACTSSSQLAQVVGAQLSVEVRAVRSGGRTWWMAPTARWIDQNGVVVETGGGAGKGCLRFGDAFLSLFESNAEIGVTLQRRVVARAVHFSKSFLSWRLCQRSSEVFE</sequence>
<name>A0AAV4TRN7_CAEEX</name>
<proteinExistence type="predicted"/>
<dbReference type="EMBL" id="BPLR01011587">
    <property type="protein sequence ID" value="GIY47510.1"/>
    <property type="molecule type" value="Genomic_DNA"/>
</dbReference>
<dbReference type="Proteomes" id="UP001054945">
    <property type="component" value="Unassembled WGS sequence"/>
</dbReference>
<keyword evidence="2" id="KW-1185">Reference proteome</keyword>
<protein>
    <submittedName>
        <fullName evidence="1">Uncharacterized protein</fullName>
    </submittedName>
</protein>